<comment type="caution">
    <text evidence="4">The sequence shown here is derived from an EMBL/GenBank/DDBJ whole genome shotgun (WGS) entry which is preliminary data.</text>
</comment>
<keyword evidence="1" id="KW-0479">Metal-binding</keyword>
<keyword evidence="1" id="KW-0862">Zinc</keyword>
<proteinExistence type="predicted"/>
<accession>A0A8X8WS56</accession>
<dbReference type="Proteomes" id="UP000298416">
    <property type="component" value="Unassembled WGS sequence"/>
</dbReference>
<dbReference type="Gene3D" id="2.40.70.10">
    <property type="entry name" value="Acid Proteases"/>
    <property type="match status" value="1"/>
</dbReference>
<evidence type="ECO:0000256" key="2">
    <source>
        <dbReference type="SAM" id="MobiDB-lite"/>
    </source>
</evidence>
<dbReference type="GO" id="GO:0008270">
    <property type="term" value="F:zinc ion binding"/>
    <property type="evidence" value="ECO:0007669"/>
    <property type="project" value="UniProtKB-KW"/>
</dbReference>
<dbReference type="Pfam" id="PF08284">
    <property type="entry name" value="RVP_2"/>
    <property type="match status" value="1"/>
</dbReference>
<feature type="domain" description="CCHC-type" evidence="3">
    <location>
        <begin position="288"/>
        <end position="303"/>
    </location>
</feature>
<dbReference type="InterPro" id="IPR001878">
    <property type="entry name" value="Znf_CCHC"/>
</dbReference>
<feature type="compositionally biased region" description="Basic and acidic residues" evidence="2">
    <location>
        <begin position="193"/>
        <end position="211"/>
    </location>
</feature>
<organism evidence="4">
    <name type="scientific">Salvia splendens</name>
    <name type="common">Scarlet sage</name>
    <dbReference type="NCBI Taxonomy" id="180675"/>
    <lineage>
        <taxon>Eukaryota</taxon>
        <taxon>Viridiplantae</taxon>
        <taxon>Streptophyta</taxon>
        <taxon>Embryophyta</taxon>
        <taxon>Tracheophyta</taxon>
        <taxon>Spermatophyta</taxon>
        <taxon>Magnoliopsida</taxon>
        <taxon>eudicotyledons</taxon>
        <taxon>Gunneridae</taxon>
        <taxon>Pentapetalae</taxon>
        <taxon>asterids</taxon>
        <taxon>lamiids</taxon>
        <taxon>Lamiales</taxon>
        <taxon>Lamiaceae</taxon>
        <taxon>Nepetoideae</taxon>
        <taxon>Mentheae</taxon>
        <taxon>Salviinae</taxon>
        <taxon>Salvia</taxon>
        <taxon>Salvia subgen. Calosphace</taxon>
        <taxon>core Calosphace</taxon>
    </lineage>
</organism>
<sequence>MSGEEASSPFYISSDSESEGVPLADVAAPMAGQDDILRTMATAMQQIARNVPPSQSSILKQMHEYHAEEFRGKLDDNPTKAEYWLEQLERIFGCMTCTSDEKLQGATALLKEEAHRWWASVARATLPDITVQQYEIEFRRLSRYAPEINYSDVDMCRKFRRGLRSIIQAGQVGLETSDLTKLSHAARTLEQLKVTEKVEEGSMNQEKRPAESSHSPSQFSRKRFRDFRGNRSLVPSRFQGQRPSQMSEFRPRQQATSMVSTGGSDRVPMCQHCGRPHHGECRKLLGTCFLCGYKDHYYRECPRGQVSSETRSAPGVQQGRGIGRGFGAARGQRATSEPIQRPASRAPSRAYAMRTREDSDAPDVILGTFTLFDMSVIALIDPGSTHSYICDKLIEEHSLPLEKTKYDILVSNPLANLMKLPFREFDIILGMDWLYVHRALVDCGKKRIILYTLDGHEN</sequence>
<dbReference type="AlphaFoldDB" id="A0A8X8WS56"/>
<dbReference type="InterPro" id="IPR021109">
    <property type="entry name" value="Peptidase_aspartic_dom_sf"/>
</dbReference>
<feature type="region of interest" description="Disordered" evidence="2">
    <location>
        <begin position="306"/>
        <end position="356"/>
    </location>
</feature>
<reference evidence="4" key="1">
    <citation type="submission" date="2018-01" db="EMBL/GenBank/DDBJ databases">
        <authorList>
            <person name="Mao J.F."/>
        </authorList>
    </citation>
    <scope>NUCLEOTIDE SEQUENCE</scope>
    <source>
        <strain evidence="4">Huo1</strain>
        <tissue evidence="4">Leaf</tissue>
    </source>
</reference>
<keyword evidence="5" id="KW-1185">Reference proteome</keyword>
<reference evidence="4" key="2">
    <citation type="submission" date="2020-08" db="EMBL/GenBank/DDBJ databases">
        <title>Plant Genome Project.</title>
        <authorList>
            <person name="Zhang R.-G."/>
        </authorList>
    </citation>
    <scope>NUCLEOTIDE SEQUENCE</scope>
    <source>
        <strain evidence="4">Huo1</strain>
        <tissue evidence="4">Leaf</tissue>
    </source>
</reference>
<evidence type="ECO:0000313" key="5">
    <source>
        <dbReference type="Proteomes" id="UP000298416"/>
    </source>
</evidence>
<evidence type="ECO:0000313" key="4">
    <source>
        <dbReference type="EMBL" id="KAG6399906.1"/>
    </source>
</evidence>
<feature type="compositionally biased region" description="Low complexity" evidence="2">
    <location>
        <begin position="341"/>
        <end position="350"/>
    </location>
</feature>
<name>A0A8X8WS56_SALSN</name>
<dbReference type="PANTHER" id="PTHR15503:SF45">
    <property type="entry name" value="RNA-DIRECTED DNA POLYMERASE HOMOLOG"/>
    <property type="match status" value="1"/>
</dbReference>
<dbReference type="CDD" id="cd00303">
    <property type="entry name" value="retropepsin_like"/>
    <property type="match status" value="1"/>
</dbReference>
<evidence type="ECO:0000256" key="1">
    <source>
        <dbReference type="PROSITE-ProRule" id="PRU00047"/>
    </source>
</evidence>
<feature type="region of interest" description="Disordered" evidence="2">
    <location>
        <begin position="193"/>
        <end position="263"/>
    </location>
</feature>
<dbReference type="EMBL" id="PNBA02000015">
    <property type="protein sequence ID" value="KAG6399906.1"/>
    <property type="molecule type" value="Genomic_DNA"/>
</dbReference>
<dbReference type="GO" id="GO:0003676">
    <property type="term" value="F:nucleic acid binding"/>
    <property type="evidence" value="ECO:0007669"/>
    <property type="project" value="InterPro"/>
</dbReference>
<dbReference type="PROSITE" id="PS50158">
    <property type="entry name" value="ZF_CCHC"/>
    <property type="match status" value="1"/>
</dbReference>
<dbReference type="PANTHER" id="PTHR15503">
    <property type="entry name" value="LDOC1 RELATED"/>
    <property type="match status" value="1"/>
</dbReference>
<evidence type="ECO:0000259" key="3">
    <source>
        <dbReference type="PROSITE" id="PS50158"/>
    </source>
</evidence>
<keyword evidence="1" id="KW-0863">Zinc-finger</keyword>
<feature type="compositionally biased region" description="Polar residues" evidence="2">
    <location>
        <begin position="238"/>
        <end position="263"/>
    </location>
</feature>
<feature type="compositionally biased region" description="Gly residues" evidence="2">
    <location>
        <begin position="318"/>
        <end position="328"/>
    </location>
</feature>
<gene>
    <name evidence="4" type="ORF">SASPL_141391</name>
</gene>
<dbReference type="InterPro" id="IPR032567">
    <property type="entry name" value="RTL1-rel"/>
</dbReference>
<protein>
    <recommendedName>
        <fullName evidence="3">CCHC-type domain-containing protein</fullName>
    </recommendedName>
</protein>